<keyword evidence="1" id="KW-0472">Membrane</keyword>
<protein>
    <recommendedName>
        <fullName evidence="2">TadE-like domain-containing protein</fullName>
    </recommendedName>
</protein>
<reference evidence="3 4" key="1">
    <citation type="submission" date="2019-09" db="EMBL/GenBank/DDBJ databases">
        <title>Parvibaculum sedimenti sp. nov., isolated from sediment.</title>
        <authorList>
            <person name="Wang Y."/>
        </authorList>
    </citation>
    <scope>NUCLEOTIDE SEQUENCE [LARGE SCALE GENOMIC DNA]</scope>
    <source>
        <strain evidence="3 4">HXT-9</strain>
    </source>
</reference>
<dbReference type="InterPro" id="IPR012495">
    <property type="entry name" value="TadE-like_dom"/>
</dbReference>
<evidence type="ECO:0000313" key="4">
    <source>
        <dbReference type="Proteomes" id="UP000468901"/>
    </source>
</evidence>
<gene>
    <name evidence="3" type="ORF">F2P47_16490</name>
</gene>
<name>A0A6N6VGZ8_9HYPH</name>
<organism evidence="3 4">
    <name type="scientific">Parvibaculum sedimenti</name>
    <dbReference type="NCBI Taxonomy" id="2608632"/>
    <lineage>
        <taxon>Bacteria</taxon>
        <taxon>Pseudomonadati</taxon>
        <taxon>Pseudomonadota</taxon>
        <taxon>Alphaproteobacteria</taxon>
        <taxon>Hyphomicrobiales</taxon>
        <taxon>Parvibaculaceae</taxon>
        <taxon>Parvibaculum</taxon>
    </lineage>
</organism>
<evidence type="ECO:0000256" key="1">
    <source>
        <dbReference type="SAM" id="Phobius"/>
    </source>
</evidence>
<proteinExistence type="predicted"/>
<sequence>MLKGSYRVGASRVAGRRGPLHRGIVRGLVGDESGAVAIEFAAVSTLFLMILFGIIAFGFQFATRIALDYAVSEGGRAAVAGLTNTERETLAKEAINRVLDAYSGLVDVDRTTGITVAPNGTTANGDQKLLISIKPTARFTYLPFVPDMSNLPAVSTTFIVADPSS</sequence>
<accession>A0A6N6VGZ8</accession>
<dbReference type="Pfam" id="PF07811">
    <property type="entry name" value="TadE"/>
    <property type="match status" value="1"/>
</dbReference>
<keyword evidence="1" id="KW-0812">Transmembrane</keyword>
<evidence type="ECO:0000259" key="2">
    <source>
        <dbReference type="Pfam" id="PF07811"/>
    </source>
</evidence>
<feature type="transmembrane region" description="Helical" evidence="1">
    <location>
        <begin position="36"/>
        <end position="59"/>
    </location>
</feature>
<comment type="caution">
    <text evidence="3">The sequence shown here is derived from an EMBL/GenBank/DDBJ whole genome shotgun (WGS) entry which is preliminary data.</text>
</comment>
<keyword evidence="4" id="KW-1185">Reference proteome</keyword>
<dbReference type="Proteomes" id="UP000468901">
    <property type="component" value="Unassembled WGS sequence"/>
</dbReference>
<evidence type="ECO:0000313" key="3">
    <source>
        <dbReference type="EMBL" id="KAB7738607.1"/>
    </source>
</evidence>
<feature type="domain" description="TadE-like" evidence="2">
    <location>
        <begin position="34"/>
        <end position="76"/>
    </location>
</feature>
<dbReference type="EMBL" id="WESC01000019">
    <property type="protein sequence ID" value="KAB7738607.1"/>
    <property type="molecule type" value="Genomic_DNA"/>
</dbReference>
<keyword evidence="1" id="KW-1133">Transmembrane helix</keyword>
<dbReference type="AlphaFoldDB" id="A0A6N6VGZ8"/>